<dbReference type="PANTHER" id="PTHR42685:SF18">
    <property type="entry name" value="DIGERANYLGERANYLGLYCEROPHOSPHOLIPID REDUCTASE"/>
    <property type="match status" value="1"/>
</dbReference>
<dbReference type="AlphaFoldDB" id="A0A1T5MC79"/>
<dbReference type="PANTHER" id="PTHR42685">
    <property type="entry name" value="GERANYLGERANYL DIPHOSPHATE REDUCTASE"/>
    <property type="match status" value="1"/>
</dbReference>
<reference evidence="1 2" key="1">
    <citation type="submission" date="2017-02" db="EMBL/GenBank/DDBJ databases">
        <authorList>
            <person name="Peterson S.W."/>
        </authorList>
    </citation>
    <scope>NUCLEOTIDE SEQUENCE [LARGE SCALE GENOMIC DNA]</scope>
    <source>
        <strain evidence="1 2">M1</strain>
    </source>
</reference>
<dbReference type="STRING" id="36842.SAMN02194393_04369"/>
<organism evidence="1 2">
    <name type="scientific">Maledivibacter halophilus</name>
    <dbReference type="NCBI Taxonomy" id="36842"/>
    <lineage>
        <taxon>Bacteria</taxon>
        <taxon>Bacillati</taxon>
        <taxon>Bacillota</taxon>
        <taxon>Clostridia</taxon>
        <taxon>Peptostreptococcales</taxon>
        <taxon>Caminicellaceae</taxon>
        <taxon>Maledivibacter</taxon>
    </lineage>
</organism>
<keyword evidence="2" id="KW-1185">Reference proteome</keyword>
<accession>A0A1T5MC79</accession>
<name>A0A1T5MC79_9FIRM</name>
<sequence length="351" mass="40165">MGAGLSGLSCAFELKKYGITPTIFEKRSTVNDALDYNVCILKTFSKFNCSPQKYFAKKYGLQLIPLKRLKKIVMFGPRNKTIVRGGLGYIYKRGSESYSMENQIMKQVNLPVVFDTYIDIDKIKEKFDYVVWATGDNILSKKLGVWTSNLNTIIRISTIEGNFKPGSIAMWLNTDFAKNTYAYLLPYNKSKANLTLIVNNITYSELNYYWKNFLTKENIQYKIFETRDIEYVTGFVYPLQIDNVYLVGNAAGLTGNLLGFGVTNAVESGINAAKSIVKKGDYNKLMKKTTEAVKLHHELRRSINTFDNKDFDKLVSFLGLPIIKQMIYKNPFYKSKHAAQVLKLYNKFPHI</sequence>
<dbReference type="Proteomes" id="UP000190285">
    <property type="component" value="Unassembled WGS sequence"/>
</dbReference>
<evidence type="ECO:0000313" key="2">
    <source>
        <dbReference type="Proteomes" id="UP000190285"/>
    </source>
</evidence>
<dbReference type="EMBL" id="FUZT01000013">
    <property type="protein sequence ID" value="SKC85489.1"/>
    <property type="molecule type" value="Genomic_DNA"/>
</dbReference>
<proteinExistence type="predicted"/>
<dbReference type="Gene3D" id="3.50.50.60">
    <property type="entry name" value="FAD/NAD(P)-binding domain"/>
    <property type="match status" value="1"/>
</dbReference>
<dbReference type="Pfam" id="PF13450">
    <property type="entry name" value="NAD_binding_8"/>
    <property type="match status" value="1"/>
</dbReference>
<evidence type="ECO:0000313" key="1">
    <source>
        <dbReference type="EMBL" id="SKC85489.1"/>
    </source>
</evidence>
<dbReference type="InterPro" id="IPR036188">
    <property type="entry name" value="FAD/NAD-bd_sf"/>
</dbReference>
<dbReference type="SUPFAM" id="SSF51905">
    <property type="entry name" value="FAD/NAD(P)-binding domain"/>
    <property type="match status" value="1"/>
</dbReference>
<protein>
    <submittedName>
        <fullName evidence="1">Dehydrogenase (Flavoprotein)</fullName>
    </submittedName>
</protein>
<gene>
    <name evidence="1" type="ORF">SAMN02194393_04369</name>
</gene>
<dbReference type="InterPro" id="IPR050407">
    <property type="entry name" value="Geranylgeranyl_reductase"/>
</dbReference>